<gene>
    <name evidence="6" type="ORF">PV05_01189</name>
</gene>
<keyword evidence="2" id="KW-0862">Zinc</keyword>
<name>A0A0D2DFI9_9EURO</name>
<keyword evidence="4" id="KW-0804">Transcription</keyword>
<keyword evidence="5" id="KW-0539">Nucleus</keyword>
<protein>
    <recommendedName>
        <fullName evidence="8">Transcription factor domain-containing protein</fullName>
    </recommendedName>
</protein>
<evidence type="ECO:0000313" key="7">
    <source>
        <dbReference type="Proteomes" id="UP000054342"/>
    </source>
</evidence>
<evidence type="ECO:0000256" key="1">
    <source>
        <dbReference type="ARBA" id="ARBA00022723"/>
    </source>
</evidence>
<dbReference type="AlphaFoldDB" id="A0A0D2DFI9"/>
<accession>A0A0D2DFI9</accession>
<keyword evidence="1" id="KW-0479">Metal-binding</keyword>
<dbReference type="STRING" id="348802.A0A0D2DFI9"/>
<dbReference type="GeneID" id="25323097"/>
<dbReference type="HOGENOM" id="CLU_036099_0_0_1"/>
<dbReference type="PANTHER" id="PTHR47660:SF7">
    <property type="entry name" value="TRANSCRIPTION FACTOR WITH C2H2 AND ZN(2)-CYS(6) DNA BINDING DOMAIN (EUROFUNG)"/>
    <property type="match status" value="1"/>
</dbReference>
<dbReference type="Proteomes" id="UP000054342">
    <property type="component" value="Unassembled WGS sequence"/>
</dbReference>
<evidence type="ECO:0000256" key="2">
    <source>
        <dbReference type="ARBA" id="ARBA00022833"/>
    </source>
</evidence>
<dbReference type="GO" id="GO:0046872">
    <property type="term" value="F:metal ion binding"/>
    <property type="evidence" value="ECO:0007669"/>
    <property type="project" value="UniProtKB-KW"/>
</dbReference>
<dbReference type="EMBL" id="KN847317">
    <property type="protein sequence ID" value="KIW61022.1"/>
    <property type="molecule type" value="Genomic_DNA"/>
</dbReference>
<evidence type="ECO:0000256" key="5">
    <source>
        <dbReference type="ARBA" id="ARBA00023242"/>
    </source>
</evidence>
<dbReference type="OrthoDB" id="4160640at2759"/>
<sequence>MFPLNASPSIDISLPSVQAAGSNEDQFPKYTSTSQFRLTPTCLLRTGYNRLRAGISEAIGQDLESAEIYLPSKESLNTFIEIYFENFSPLFPILPPSGFVADTEHYLLVLCLSTIGASFLAETEAKALHSMRSLLQKCLDNFAGKEITLALEIWYQQVRLLAYVLFSCSESFELLDYAQKAKGVFVVSHEQRLRNLHHGAQPGTTTWLRCEEELDAWRQNESLKRTAFAAWGSLLYDLPSLAISGTRNFPPPASEGLWGAKTMKEWNTERLKEGLDTNEPTLNEWVEILYRDGDIPPRFSGFSRFLAMLAISQDIRDFIGAADRFRCLPYDGRQRSRLEWTHLLSRCYERLTQTPCVDETWPLHLELISQSYHYTVMTIQVAVTDIYAFVGFKASYHHEVDITRYRLSTWMLEQPEGIQVALLHALQIFIQLRVQKNKTKSPHAPMVLCFAVLIIWAYIELKIGPLEMELGRCAECKDDTLGSLDHCCLQAALGHELSDFELHLIQGKVQVDHLIRESCALLHAMPFWQSHGVVSVLTYYHQSVKGSKSTVTFPR</sequence>
<evidence type="ECO:0000256" key="3">
    <source>
        <dbReference type="ARBA" id="ARBA00023015"/>
    </source>
</evidence>
<keyword evidence="3" id="KW-0805">Transcription regulation</keyword>
<evidence type="ECO:0000313" key="6">
    <source>
        <dbReference type="EMBL" id="KIW61022.1"/>
    </source>
</evidence>
<proteinExistence type="predicted"/>
<evidence type="ECO:0008006" key="8">
    <source>
        <dbReference type="Google" id="ProtNLM"/>
    </source>
</evidence>
<dbReference type="PANTHER" id="PTHR47660">
    <property type="entry name" value="TRANSCRIPTION FACTOR WITH C2H2 AND ZN(2)-CYS(6) DNA BINDING DOMAIN (EUROFUNG)-RELATED-RELATED"/>
    <property type="match status" value="1"/>
</dbReference>
<dbReference type="RefSeq" id="XP_013321606.1">
    <property type="nucleotide sequence ID" value="XM_013466152.1"/>
</dbReference>
<reference evidence="6 7" key="1">
    <citation type="submission" date="2015-01" db="EMBL/GenBank/DDBJ databases">
        <title>The Genome Sequence of Exophiala xenobiotica CBS118157.</title>
        <authorList>
            <consortium name="The Broad Institute Genomics Platform"/>
            <person name="Cuomo C."/>
            <person name="de Hoog S."/>
            <person name="Gorbushina A."/>
            <person name="Stielow B."/>
            <person name="Teixiera M."/>
            <person name="Abouelleil A."/>
            <person name="Chapman S.B."/>
            <person name="Priest M."/>
            <person name="Young S.K."/>
            <person name="Wortman J."/>
            <person name="Nusbaum C."/>
            <person name="Birren B."/>
        </authorList>
    </citation>
    <scope>NUCLEOTIDE SEQUENCE [LARGE SCALE GENOMIC DNA]</scope>
    <source>
        <strain evidence="6 7">CBS 118157</strain>
    </source>
</reference>
<evidence type="ECO:0000256" key="4">
    <source>
        <dbReference type="ARBA" id="ARBA00023163"/>
    </source>
</evidence>
<organism evidence="6 7">
    <name type="scientific">Exophiala xenobiotica</name>
    <dbReference type="NCBI Taxonomy" id="348802"/>
    <lineage>
        <taxon>Eukaryota</taxon>
        <taxon>Fungi</taxon>
        <taxon>Dikarya</taxon>
        <taxon>Ascomycota</taxon>
        <taxon>Pezizomycotina</taxon>
        <taxon>Eurotiomycetes</taxon>
        <taxon>Chaetothyriomycetidae</taxon>
        <taxon>Chaetothyriales</taxon>
        <taxon>Herpotrichiellaceae</taxon>
        <taxon>Exophiala</taxon>
    </lineage>
</organism>
<keyword evidence="7" id="KW-1185">Reference proteome</keyword>